<comment type="caution">
    <text evidence="1">The sequence shown here is derived from an EMBL/GenBank/DDBJ whole genome shotgun (WGS) entry which is preliminary data.</text>
</comment>
<dbReference type="GO" id="GO:0005829">
    <property type="term" value="C:cytosol"/>
    <property type="evidence" value="ECO:0007669"/>
    <property type="project" value="TreeGrafter"/>
</dbReference>
<reference evidence="1" key="2">
    <citation type="submission" date="2021-04" db="EMBL/GenBank/DDBJ databases">
        <authorList>
            <person name="Gilroy R."/>
        </authorList>
    </citation>
    <scope>NUCLEOTIDE SEQUENCE</scope>
    <source>
        <strain evidence="1">B5-657</strain>
    </source>
</reference>
<dbReference type="PANTHER" id="PTHR10000">
    <property type="entry name" value="PHOSPHOSERINE PHOSPHATASE"/>
    <property type="match status" value="1"/>
</dbReference>
<gene>
    <name evidence="1" type="ORF">H9872_03990</name>
</gene>
<dbReference type="InterPro" id="IPR023214">
    <property type="entry name" value="HAD_sf"/>
</dbReference>
<sequence>IEAVLKYLNIDRADSFAFGDGLNDMEMIQFVAYGIAMGNACDALKEVAVDITKAIDEDGLYEGFKKYHLI</sequence>
<accession>A0A9E2NKJ2</accession>
<dbReference type="Proteomes" id="UP000824229">
    <property type="component" value="Unassembled WGS sequence"/>
</dbReference>
<evidence type="ECO:0000313" key="1">
    <source>
        <dbReference type="EMBL" id="MBU3803900.1"/>
    </source>
</evidence>
<dbReference type="GO" id="GO:0000287">
    <property type="term" value="F:magnesium ion binding"/>
    <property type="evidence" value="ECO:0007669"/>
    <property type="project" value="TreeGrafter"/>
</dbReference>
<reference evidence="1" key="1">
    <citation type="journal article" date="2021" name="PeerJ">
        <title>Extensive microbial diversity within the chicken gut microbiome revealed by metagenomics and culture.</title>
        <authorList>
            <person name="Gilroy R."/>
            <person name="Ravi A."/>
            <person name="Getino M."/>
            <person name="Pursley I."/>
            <person name="Horton D.L."/>
            <person name="Alikhan N.F."/>
            <person name="Baker D."/>
            <person name="Gharbi K."/>
            <person name="Hall N."/>
            <person name="Watson M."/>
            <person name="Adriaenssens E.M."/>
            <person name="Foster-Nyarko E."/>
            <person name="Jarju S."/>
            <person name="Secka A."/>
            <person name="Antonio M."/>
            <person name="Oren A."/>
            <person name="Chaudhuri R.R."/>
            <person name="La Ragione R."/>
            <person name="Hildebrand F."/>
            <person name="Pallen M.J."/>
        </authorList>
    </citation>
    <scope>NUCLEOTIDE SEQUENCE</scope>
    <source>
        <strain evidence="1">B5-657</strain>
    </source>
</reference>
<dbReference type="PANTHER" id="PTHR10000:SF25">
    <property type="entry name" value="PHOSPHATASE YKRA-RELATED"/>
    <property type="match status" value="1"/>
</dbReference>
<dbReference type="GO" id="GO:0016791">
    <property type="term" value="F:phosphatase activity"/>
    <property type="evidence" value="ECO:0007669"/>
    <property type="project" value="TreeGrafter"/>
</dbReference>
<proteinExistence type="predicted"/>
<dbReference type="InterPro" id="IPR036412">
    <property type="entry name" value="HAD-like_sf"/>
</dbReference>
<organism evidence="1 2">
    <name type="scientific">Candidatus Cellulosilyticum pullistercoris</name>
    <dbReference type="NCBI Taxonomy" id="2838521"/>
    <lineage>
        <taxon>Bacteria</taxon>
        <taxon>Bacillati</taxon>
        <taxon>Bacillota</taxon>
        <taxon>Clostridia</taxon>
        <taxon>Lachnospirales</taxon>
        <taxon>Cellulosilyticaceae</taxon>
        <taxon>Cellulosilyticum</taxon>
    </lineage>
</organism>
<dbReference type="SUPFAM" id="SSF56784">
    <property type="entry name" value="HAD-like"/>
    <property type="match status" value="1"/>
</dbReference>
<dbReference type="Gene3D" id="3.40.50.1000">
    <property type="entry name" value="HAD superfamily/HAD-like"/>
    <property type="match status" value="1"/>
</dbReference>
<name>A0A9E2NKJ2_9FIRM</name>
<evidence type="ECO:0000313" key="2">
    <source>
        <dbReference type="Proteomes" id="UP000824229"/>
    </source>
</evidence>
<dbReference type="EMBL" id="JAHLFQ010000081">
    <property type="protein sequence ID" value="MBU3803900.1"/>
    <property type="molecule type" value="Genomic_DNA"/>
</dbReference>
<dbReference type="Pfam" id="PF08282">
    <property type="entry name" value="Hydrolase_3"/>
    <property type="match status" value="1"/>
</dbReference>
<dbReference type="AlphaFoldDB" id="A0A9E2NKJ2"/>
<protein>
    <submittedName>
        <fullName evidence="1">HAD hydrolase family protein</fullName>
    </submittedName>
</protein>
<keyword evidence="1" id="KW-0378">Hydrolase</keyword>
<dbReference type="PROSITE" id="PS01229">
    <property type="entry name" value="COF_2"/>
    <property type="match status" value="1"/>
</dbReference>
<feature type="non-terminal residue" evidence="1">
    <location>
        <position position="1"/>
    </location>
</feature>